<dbReference type="Pfam" id="PF02423">
    <property type="entry name" value="OCD_Mu_crystall"/>
    <property type="match status" value="1"/>
</dbReference>
<organism evidence="1 2">
    <name type="scientific">Micromonospora echinofusca</name>
    <dbReference type="NCBI Taxonomy" id="47858"/>
    <lineage>
        <taxon>Bacteria</taxon>
        <taxon>Bacillati</taxon>
        <taxon>Actinomycetota</taxon>
        <taxon>Actinomycetes</taxon>
        <taxon>Micromonosporales</taxon>
        <taxon>Micromonosporaceae</taxon>
        <taxon>Micromonospora</taxon>
    </lineage>
</organism>
<gene>
    <name evidence="1" type="ORF">GA0070610_2495</name>
</gene>
<accession>A0A1C5GAU9</accession>
<sequence>MTGPVTVDAAQMAGTSQLVRVIDALGEMFVDLAAGRTDSPARTVIEHGPQRVLLVSPAVWERRGVGSVKITTLTPDNPARGLPLIHGVVALTDLTTGQITALLDGAELTAVRTGAVAALATRWCAAEDAEDLAVIGAGVQARALVSAVAAVRRIRSVRVFSRTRQRAERFADWVRDAVPHPVHASVCDSAKAAVADAAIICTATSTSDNTPLVEADWVAPGAHVNVIGGTHPDAIELDPALLADALAVVEDRSAALEGAGEVRAALAAGLIGVDDLRELGTLVGGEVRADGRTSVLRTVGMAIEDTAAAVALHEGATPVA</sequence>
<dbReference type="InterPro" id="IPR003462">
    <property type="entry name" value="ODC_Mu_crystall"/>
</dbReference>
<dbReference type="PANTHER" id="PTHR13812:SF19">
    <property type="entry name" value="KETIMINE REDUCTASE MU-CRYSTALLIN"/>
    <property type="match status" value="1"/>
</dbReference>
<dbReference type="GO" id="GO:0005737">
    <property type="term" value="C:cytoplasm"/>
    <property type="evidence" value="ECO:0007669"/>
    <property type="project" value="TreeGrafter"/>
</dbReference>
<dbReference type="InterPro" id="IPR036291">
    <property type="entry name" value="NAD(P)-bd_dom_sf"/>
</dbReference>
<dbReference type="PANTHER" id="PTHR13812">
    <property type="entry name" value="KETIMINE REDUCTASE MU-CRYSTALLIN"/>
    <property type="match status" value="1"/>
</dbReference>
<dbReference type="EMBL" id="LT607733">
    <property type="protein sequence ID" value="SCG16236.1"/>
    <property type="molecule type" value="Genomic_DNA"/>
</dbReference>
<name>A0A1C5GAU9_MICEH</name>
<proteinExistence type="predicted"/>
<dbReference type="InterPro" id="IPR023401">
    <property type="entry name" value="ODC_N"/>
</dbReference>
<dbReference type="Gene3D" id="3.40.50.720">
    <property type="entry name" value="NAD(P)-binding Rossmann-like Domain"/>
    <property type="match status" value="1"/>
</dbReference>
<keyword evidence="2" id="KW-1185">Reference proteome</keyword>
<protein>
    <submittedName>
        <fullName evidence="1">Ornithine cyclodeaminase</fullName>
    </submittedName>
</protein>
<dbReference type="AlphaFoldDB" id="A0A1C5GAU9"/>
<dbReference type="RefSeq" id="WP_089000156.1">
    <property type="nucleotide sequence ID" value="NZ_JBFAAC010000005.1"/>
</dbReference>
<dbReference type="PIRSF" id="PIRSF001439">
    <property type="entry name" value="CryM"/>
    <property type="match status" value="1"/>
</dbReference>
<evidence type="ECO:0000313" key="1">
    <source>
        <dbReference type="EMBL" id="SCG16236.1"/>
    </source>
</evidence>
<evidence type="ECO:0000313" key="2">
    <source>
        <dbReference type="Proteomes" id="UP000198251"/>
    </source>
</evidence>
<dbReference type="SUPFAM" id="SSF51735">
    <property type="entry name" value="NAD(P)-binding Rossmann-fold domains"/>
    <property type="match status" value="1"/>
</dbReference>
<dbReference type="Gene3D" id="3.30.1780.10">
    <property type="entry name" value="ornithine cyclodeaminase, domain 1"/>
    <property type="match status" value="1"/>
</dbReference>
<dbReference type="Proteomes" id="UP000198251">
    <property type="component" value="Chromosome I"/>
</dbReference>
<reference evidence="1 2" key="1">
    <citation type="submission" date="2016-06" db="EMBL/GenBank/DDBJ databases">
        <authorList>
            <person name="Kjaerup R.B."/>
            <person name="Dalgaard T.S."/>
            <person name="Juul-Madsen H.R."/>
        </authorList>
    </citation>
    <scope>NUCLEOTIDE SEQUENCE [LARGE SCALE GENOMIC DNA]</scope>
    <source>
        <strain evidence="1 2">DSM 43913</strain>
    </source>
</reference>
<dbReference type="GeneID" id="95802298"/>